<evidence type="ECO:0000256" key="3">
    <source>
        <dbReference type="ARBA" id="ARBA00022448"/>
    </source>
</evidence>
<evidence type="ECO:0000313" key="10">
    <source>
        <dbReference type="Proteomes" id="UP000199158"/>
    </source>
</evidence>
<evidence type="ECO:0008006" key="11">
    <source>
        <dbReference type="Google" id="ProtNLM"/>
    </source>
</evidence>
<dbReference type="Gene3D" id="1.20.1530.20">
    <property type="match status" value="1"/>
</dbReference>
<evidence type="ECO:0000256" key="7">
    <source>
        <dbReference type="ARBA" id="ARBA00023136"/>
    </source>
</evidence>
<evidence type="ECO:0000256" key="6">
    <source>
        <dbReference type="ARBA" id="ARBA00022989"/>
    </source>
</evidence>
<dbReference type="GO" id="GO:0005886">
    <property type="term" value="C:plasma membrane"/>
    <property type="evidence" value="ECO:0007669"/>
    <property type="project" value="UniProtKB-SubCell"/>
</dbReference>
<keyword evidence="7 8" id="KW-0472">Membrane</keyword>
<keyword evidence="3" id="KW-0813">Transport</keyword>
<evidence type="ECO:0000256" key="1">
    <source>
        <dbReference type="ARBA" id="ARBA00004651"/>
    </source>
</evidence>
<feature type="transmembrane region" description="Helical" evidence="8">
    <location>
        <begin position="6"/>
        <end position="25"/>
    </location>
</feature>
<keyword evidence="10" id="KW-1185">Reference proteome</keyword>
<accession>A0A1H8DI83</accession>
<evidence type="ECO:0000313" key="9">
    <source>
        <dbReference type="EMBL" id="SEN06943.1"/>
    </source>
</evidence>
<gene>
    <name evidence="9" type="ORF">SAMN05216180_2621</name>
</gene>
<feature type="transmembrane region" description="Helical" evidence="8">
    <location>
        <begin position="259"/>
        <end position="279"/>
    </location>
</feature>
<keyword evidence="4" id="KW-1003">Cell membrane</keyword>
<dbReference type="InterPro" id="IPR038770">
    <property type="entry name" value="Na+/solute_symporter_sf"/>
</dbReference>
<dbReference type="AlphaFoldDB" id="A0A1H8DI83"/>
<protein>
    <recommendedName>
        <fullName evidence="11">AEC family transporter</fullName>
    </recommendedName>
</protein>
<dbReference type="InterPro" id="IPR004776">
    <property type="entry name" value="Mem_transp_PIN-like"/>
</dbReference>
<evidence type="ECO:0000256" key="8">
    <source>
        <dbReference type="SAM" id="Phobius"/>
    </source>
</evidence>
<reference evidence="9 10" key="1">
    <citation type="submission" date="2016-10" db="EMBL/GenBank/DDBJ databases">
        <authorList>
            <person name="de Groot N.N."/>
        </authorList>
    </citation>
    <scope>NUCLEOTIDE SEQUENCE [LARGE SCALE GENOMIC DNA]</scope>
    <source>
        <strain evidence="9 10">CGMCC 1.5070</strain>
    </source>
</reference>
<dbReference type="Proteomes" id="UP000199158">
    <property type="component" value="Unassembled WGS sequence"/>
</dbReference>
<proteinExistence type="inferred from homology"/>
<evidence type="ECO:0000256" key="2">
    <source>
        <dbReference type="ARBA" id="ARBA00010145"/>
    </source>
</evidence>
<sequence length="316" mass="34415">MQNLLTCLNIIVPIFALVGLGCFLRRMHITNDNFIQVGSHILFYVVLPCSLFMNLYNSDFSTVFNPKLVLFVVITHVGTVLLLSMVMPHFFKDRSQCGIVIQGAFRGNMILLGLPLAYNMFGQAGMGPTSLVMAYTIPLYNILGVITLSVFSDEEDERKIHWGGILVKIFKNPLVIGTLVAVPFALLRIPLPHIITDTVSSIGGIGATFGLILLGAQIRLPSMRQNKVPIAVAVGIKLVIFPLAVMALAFWMGFNSRELGAVFILVSAPMSISSFVMANSMGHDGELAGQMVFVSTILSMFTLLGGLYLLTVFGIL</sequence>
<organism evidence="9 10">
    <name type="scientific">Hydrogenoanaerobacterium saccharovorans</name>
    <dbReference type="NCBI Taxonomy" id="474960"/>
    <lineage>
        <taxon>Bacteria</taxon>
        <taxon>Bacillati</taxon>
        <taxon>Bacillota</taxon>
        <taxon>Clostridia</taxon>
        <taxon>Eubacteriales</taxon>
        <taxon>Oscillospiraceae</taxon>
        <taxon>Hydrogenoanaerobacterium</taxon>
    </lineage>
</organism>
<dbReference type="PANTHER" id="PTHR36838">
    <property type="entry name" value="AUXIN EFFLUX CARRIER FAMILY PROTEIN"/>
    <property type="match status" value="1"/>
</dbReference>
<feature type="transmembrane region" description="Helical" evidence="8">
    <location>
        <begin position="133"/>
        <end position="152"/>
    </location>
</feature>
<evidence type="ECO:0000256" key="4">
    <source>
        <dbReference type="ARBA" id="ARBA00022475"/>
    </source>
</evidence>
<feature type="transmembrane region" description="Helical" evidence="8">
    <location>
        <begin position="68"/>
        <end position="91"/>
    </location>
</feature>
<dbReference type="RefSeq" id="WP_162840925.1">
    <property type="nucleotide sequence ID" value="NZ_FOCG01000003.1"/>
</dbReference>
<feature type="transmembrane region" description="Helical" evidence="8">
    <location>
        <begin position="103"/>
        <end position="121"/>
    </location>
</feature>
<dbReference type="EMBL" id="FOCG01000003">
    <property type="protein sequence ID" value="SEN06943.1"/>
    <property type="molecule type" value="Genomic_DNA"/>
</dbReference>
<feature type="transmembrane region" description="Helical" evidence="8">
    <location>
        <begin position="230"/>
        <end position="253"/>
    </location>
</feature>
<feature type="transmembrane region" description="Helical" evidence="8">
    <location>
        <begin position="291"/>
        <end position="315"/>
    </location>
</feature>
<comment type="similarity">
    <text evidence="2">Belongs to the auxin efflux carrier (TC 2.A.69) family.</text>
</comment>
<name>A0A1H8DI83_9FIRM</name>
<dbReference type="PANTHER" id="PTHR36838:SF4">
    <property type="entry name" value="AUXIN EFFLUX CARRIER FAMILY PROTEIN"/>
    <property type="match status" value="1"/>
</dbReference>
<evidence type="ECO:0000256" key="5">
    <source>
        <dbReference type="ARBA" id="ARBA00022692"/>
    </source>
</evidence>
<keyword evidence="5 8" id="KW-0812">Transmembrane</keyword>
<feature type="transmembrane region" description="Helical" evidence="8">
    <location>
        <begin position="37"/>
        <end position="56"/>
    </location>
</feature>
<dbReference type="Pfam" id="PF03547">
    <property type="entry name" value="Mem_trans"/>
    <property type="match status" value="1"/>
</dbReference>
<feature type="transmembrane region" description="Helical" evidence="8">
    <location>
        <begin position="173"/>
        <end position="195"/>
    </location>
</feature>
<keyword evidence="6 8" id="KW-1133">Transmembrane helix</keyword>
<feature type="transmembrane region" description="Helical" evidence="8">
    <location>
        <begin position="201"/>
        <end position="218"/>
    </location>
</feature>
<dbReference type="GO" id="GO:0055085">
    <property type="term" value="P:transmembrane transport"/>
    <property type="evidence" value="ECO:0007669"/>
    <property type="project" value="InterPro"/>
</dbReference>
<comment type="subcellular location">
    <subcellularLocation>
        <location evidence="1">Cell membrane</location>
        <topology evidence="1">Multi-pass membrane protein</topology>
    </subcellularLocation>
</comment>
<dbReference type="STRING" id="474960.SAMN05216180_2621"/>